<name>A0A812T678_9DINO</name>
<keyword evidence="5" id="KW-1185">Reference proteome</keyword>
<organism evidence="4 5">
    <name type="scientific">Symbiodinium natans</name>
    <dbReference type="NCBI Taxonomy" id="878477"/>
    <lineage>
        <taxon>Eukaryota</taxon>
        <taxon>Sar</taxon>
        <taxon>Alveolata</taxon>
        <taxon>Dinophyceae</taxon>
        <taxon>Suessiales</taxon>
        <taxon>Symbiodiniaceae</taxon>
        <taxon>Symbiodinium</taxon>
    </lineage>
</organism>
<evidence type="ECO:0000313" key="5">
    <source>
        <dbReference type="Proteomes" id="UP000604046"/>
    </source>
</evidence>
<dbReference type="EMBL" id="CAJNDS010002546">
    <property type="protein sequence ID" value="CAE7521100.1"/>
    <property type="molecule type" value="Genomic_DNA"/>
</dbReference>
<feature type="repeat" description="ANK" evidence="3">
    <location>
        <begin position="113"/>
        <end position="145"/>
    </location>
</feature>
<dbReference type="SUPFAM" id="SSF48403">
    <property type="entry name" value="Ankyrin repeat"/>
    <property type="match status" value="1"/>
</dbReference>
<dbReference type="OrthoDB" id="5948321at2759"/>
<reference evidence="4" key="1">
    <citation type="submission" date="2021-02" db="EMBL/GenBank/DDBJ databases">
        <authorList>
            <person name="Dougan E. K."/>
            <person name="Rhodes N."/>
            <person name="Thang M."/>
            <person name="Chan C."/>
        </authorList>
    </citation>
    <scope>NUCLEOTIDE SEQUENCE</scope>
</reference>
<dbReference type="InterPro" id="IPR002110">
    <property type="entry name" value="Ankyrin_rpt"/>
</dbReference>
<evidence type="ECO:0000256" key="3">
    <source>
        <dbReference type="PROSITE-ProRule" id="PRU00023"/>
    </source>
</evidence>
<evidence type="ECO:0000256" key="1">
    <source>
        <dbReference type="ARBA" id="ARBA00022737"/>
    </source>
</evidence>
<gene>
    <name evidence="4" type="primary">ANK1</name>
    <name evidence="4" type="ORF">SNAT2548_LOCUS29167</name>
</gene>
<proteinExistence type="predicted"/>
<keyword evidence="2 3" id="KW-0040">ANK repeat</keyword>
<dbReference type="Pfam" id="PF12796">
    <property type="entry name" value="Ank_2"/>
    <property type="match status" value="2"/>
</dbReference>
<sequence length="189" mass="20396">MILLLEQTETKDHVKQQTKDHDTRLQSLLKKLFDEPQNEGATCLYVSCQENQLACVEFLVAIKADLNRPTDRGFTPVEIAVLKGNEDIVEHLLQAGAAIKRAGEPAQKGASRPRTTPLLLAAQQKSLNAVKLLLKANADPNEVSQKGCSPLIKACQKNCIDIAATLMDHGALVDHAAADGATSLQQPGL</sequence>
<protein>
    <submittedName>
        <fullName evidence="4">ANK1 protein</fullName>
    </submittedName>
</protein>
<accession>A0A812T678</accession>
<dbReference type="PROSITE" id="PS50297">
    <property type="entry name" value="ANK_REP_REGION"/>
    <property type="match status" value="2"/>
</dbReference>
<dbReference type="PANTHER" id="PTHR24198">
    <property type="entry name" value="ANKYRIN REPEAT AND PROTEIN KINASE DOMAIN-CONTAINING PROTEIN"/>
    <property type="match status" value="1"/>
</dbReference>
<dbReference type="PROSITE" id="PS50088">
    <property type="entry name" value="ANK_REPEAT"/>
    <property type="match status" value="2"/>
</dbReference>
<dbReference type="AlphaFoldDB" id="A0A812T678"/>
<dbReference type="PANTHER" id="PTHR24198:SF165">
    <property type="entry name" value="ANKYRIN REPEAT-CONTAINING PROTEIN-RELATED"/>
    <property type="match status" value="1"/>
</dbReference>
<evidence type="ECO:0000313" key="4">
    <source>
        <dbReference type="EMBL" id="CAE7521100.1"/>
    </source>
</evidence>
<dbReference type="Gene3D" id="1.25.40.20">
    <property type="entry name" value="Ankyrin repeat-containing domain"/>
    <property type="match status" value="2"/>
</dbReference>
<keyword evidence="1" id="KW-0677">Repeat</keyword>
<dbReference type="Proteomes" id="UP000604046">
    <property type="component" value="Unassembled WGS sequence"/>
</dbReference>
<dbReference type="InterPro" id="IPR036770">
    <property type="entry name" value="Ankyrin_rpt-contain_sf"/>
</dbReference>
<comment type="caution">
    <text evidence="4">The sequence shown here is derived from an EMBL/GenBank/DDBJ whole genome shotgun (WGS) entry which is preliminary data.</text>
</comment>
<feature type="repeat" description="ANK" evidence="3">
    <location>
        <begin position="72"/>
        <end position="104"/>
    </location>
</feature>
<dbReference type="SMART" id="SM00248">
    <property type="entry name" value="ANK"/>
    <property type="match status" value="4"/>
</dbReference>
<evidence type="ECO:0000256" key="2">
    <source>
        <dbReference type="ARBA" id="ARBA00023043"/>
    </source>
</evidence>